<dbReference type="Proteomes" id="UP001642464">
    <property type="component" value="Unassembled WGS sequence"/>
</dbReference>
<accession>A0ABP0RUU7</accession>
<reference evidence="2 3" key="1">
    <citation type="submission" date="2024-02" db="EMBL/GenBank/DDBJ databases">
        <authorList>
            <person name="Chen Y."/>
            <person name="Shah S."/>
            <person name="Dougan E. K."/>
            <person name="Thang M."/>
            <person name="Chan C."/>
        </authorList>
    </citation>
    <scope>NUCLEOTIDE SEQUENCE [LARGE SCALE GENOMIC DNA]</scope>
</reference>
<name>A0ABP0RUU7_9DINO</name>
<proteinExistence type="predicted"/>
<dbReference type="EMBL" id="CAXAMM010042095">
    <property type="protein sequence ID" value="CAK9102981.1"/>
    <property type="molecule type" value="Genomic_DNA"/>
</dbReference>
<sequence length="488" mass="55523">MLLEMLHAPVSSEGSLRALLHCCDGNTAFWALSAHSEKQSCAFQHAKAVTIQTLETEDDLGERVEARLEWQMDQVLSHPAILNLRQDPAVPFAVMLWESIRHMLKRSHLLAPGRADDLRHPIAQAMLAAGLLVPRWAPLRFEIPKAARPFLQEWINSQHAKLSWPGRLDYNLQVTKAQGQPEISRVRNLDLILRVWREDKDGEKPMLAAKIVEVRDTYGKMSAKARGAKIHTGPLQLRKALKPRDTTEWVRSMKQPYSYFESSANQPTPKPEKSKGPPALWLPTTKQKALQEKKQEEKNAEKSPDKKEKKAKGGAISDEDPVKAPALGEYDDRTLGRRPWDEGHHIMMSRMNHEVQSGVREYFDKPKRKEGEGPPPMRERYVMNDRQLAWNDEPGKPGQLRRTLFDHVGAYSIGGCKDYQMPSYWRKVKDWSSYSTPELPLTLRCKIQPHGHVPAGYERRHLFQALANMPPSEAATTRPQVLAWLGGA</sequence>
<evidence type="ECO:0000313" key="3">
    <source>
        <dbReference type="Proteomes" id="UP001642464"/>
    </source>
</evidence>
<protein>
    <submittedName>
        <fullName evidence="2">Uncharacterized protein</fullName>
    </submittedName>
</protein>
<comment type="caution">
    <text evidence="2">The sequence shown here is derived from an EMBL/GenBank/DDBJ whole genome shotgun (WGS) entry which is preliminary data.</text>
</comment>
<feature type="compositionally biased region" description="Basic and acidic residues" evidence="1">
    <location>
        <begin position="289"/>
        <end position="308"/>
    </location>
</feature>
<keyword evidence="3" id="KW-1185">Reference proteome</keyword>
<gene>
    <name evidence="2" type="ORF">SCF082_LOCUS48117</name>
</gene>
<evidence type="ECO:0000256" key="1">
    <source>
        <dbReference type="SAM" id="MobiDB-lite"/>
    </source>
</evidence>
<evidence type="ECO:0000313" key="2">
    <source>
        <dbReference type="EMBL" id="CAK9102981.1"/>
    </source>
</evidence>
<organism evidence="2 3">
    <name type="scientific">Durusdinium trenchii</name>
    <dbReference type="NCBI Taxonomy" id="1381693"/>
    <lineage>
        <taxon>Eukaryota</taxon>
        <taxon>Sar</taxon>
        <taxon>Alveolata</taxon>
        <taxon>Dinophyceae</taxon>
        <taxon>Suessiales</taxon>
        <taxon>Symbiodiniaceae</taxon>
        <taxon>Durusdinium</taxon>
    </lineage>
</organism>
<feature type="region of interest" description="Disordered" evidence="1">
    <location>
        <begin position="260"/>
        <end position="338"/>
    </location>
</feature>